<accession>A0A7Z7LEQ3</accession>
<dbReference type="KEGG" id="minf:MESINF_0544"/>
<dbReference type="RefSeq" id="WP_231936822.1">
    <property type="nucleotide sequence ID" value="NZ_LS974202.1"/>
</dbReference>
<evidence type="ECO:0000313" key="2">
    <source>
        <dbReference type="EMBL" id="SSC11993.1"/>
    </source>
</evidence>
<protein>
    <submittedName>
        <fullName evidence="2">Dipeptidyl aminopeptidase/acylaminoacyl-peptidase-like protein</fullName>
    </submittedName>
</protein>
<proteinExistence type="predicted"/>
<name>A0A7Z7LEQ3_9BACT</name>
<dbReference type="PANTHER" id="PTHR43265:SF1">
    <property type="entry name" value="ESTERASE ESTD"/>
    <property type="match status" value="1"/>
</dbReference>
<dbReference type="GO" id="GO:0004177">
    <property type="term" value="F:aminopeptidase activity"/>
    <property type="evidence" value="ECO:0007669"/>
    <property type="project" value="UniProtKB-KW"/>
</dbReference>
<keyword evidence="3" id="KW-1185">Reference proteome</keyword>
<dbReference type="AlphaFoldDB" id="A0A7Z7LEQ3"/>
<keyword evidence="2" id="KW-0378">Hydrolase</keyword>
<keyword evidence="2" id="KW-0645">Protease</keyword>
<dbReference type="PANTHER" id="PTHR43265">
    <property type="entry name" value="ESTERASE ESTD"/>
    <property type="match status" value="1"/>
</dbReference>
<gene>
    <name evidence="2" type="ORF">MESINF_0544</name>
</gene>
<sequence length="428" mass="49046">MKRIVPTILLLCVSTTFLYARSEALAERYLQLFLRGSFYLANEMQSVKARKDYTVDDMQKELERLRENYGNYLFIFSTETSEIRGYTVYIFHSQFEKGYIDFNIVIDSFGKVDAFVVQPTLQPGAIPDYIDTSRFDEFEITIGNDKWKLPGVLTVPKNLDRYPLVILIHDSGALDRDSTIGPNKPFRNIAWGLATRGVAVMRYDKRTFVFGEKLSQALPSIETEVIEDVMNAVNMASKMPAVSSIFLVGHGLGGKIAPIVAARNENVDGIVLMATPARRELEVIIDRQKYVSELFYSDREQQQLELLIDYLQRALDGKLPPGAPVLAATAGYYYEIDALDPIETIKKLNIPVLILQGGADYESTIDDYMTFMNSLWTSLNVYFQLLPDLDHYFMRVEREKSTPDDYYEFRHVDLELVESLFSWIFVFD</sequence>
<dbReference type="InterPro" id="IPR053145">
    <property type="entry name" value="AB_hydrolase_Est10"/>
</dbReference>
<dbReference type="Gene3D" id="3.40.50.1820">
    <property type="entry name" value="alpha/beta hydrolase"/>
    <property type="match status" value="1"/>
</dbReference>
<reference evidence="2 3" key="1">
    <citation type="submission" date="2017-01" db="EMBL/GenBank/DDBJ databases">
        <authorList>
            <person name="Erauso G."/>
        </authorList>
    </citation>
    <scope>NUCLEOTIDE SEQUENCE [LARGE SCALE GENOMIC DNA]</scope>
    <source>
        <strain evidence="2">MESINF1</strain>
    </source>
</reference>
<dbReference type="Gene3D" id="3.10.450.590">
    <property type="match status" value="1"/>
</dbReference>
<dbReference type="SUPFAM" id="SSF53474">
    <property type="entry name" value="alpha/beta-Hydrolases"/>
    <property type="match status" value="1"/>
</dbReference>
<dbReference type="GO" id="GO:0052689">
    <property type="term" value="F:carboxylic ester hydrolase activity"/>
    <property type="evidence" value="ECO:0007669"/>
    <property type="project" value="TreeGrafter"/>
</dbReference>
<dbReference type="Proteomes" id="UP000250796">
    <property type="component" value="Chromosome MESINF"/>
</dbReference>
<organism evidence="2 3">
    <name type="scientific">Mesotoga infera</name>
    <dbReference type="NCBI Taxonomy" id="1236046"/>
    <lineage>
        <taxon>Bacteria</taxon>
        <taxon>Thermotogati</taxon>
        <taxon>Thermotogota</taxon>
        <taxon>Thermotogae</taxon>
        <taxon>Kosmotogales</taxon>
        <taxon>Kosmotogaceae</taxon>
        <taxon>Mesotoga</taxon>
    </lineage>
</organism>
<dbReference type="EMBL" id="LS974202">
    <property type="protein sequence ID" value="SSC11993.1"/>
    <property type="molecule type" value="Genomic_DNA"/>
</dbReference>
<evidence type="ECO:0000313" key="3">
    <source>
        <dbReference type="Proteomes" id="UP000250796"/>
    </source>
</evidence>
<feature type="domain" description="Serine aminopeptidase S33" evidence="1">
    <location>
        <begin position="187"/>
        <end position="286"/>
    </location>
</feature>
<dbReference type="Pfam" id="PF12146">
    <property type="entry name" value="Hydrolase_4"/>
    <property type="match status" value="1"/>
</dbReference>
<dbReference type="InterPro" id="IPR029058">
    <property type="entry name" value="AB_hydrolase_fold"/>
</dbReference>
<evidence type="ECO:0000259" key="1">
    <source>
        <dbReference type="Pfam" id="PF12146"/>
    </source>
</evidence>
<dbReference type="InterPro" id="IPR022742">
    <property type="entry name" value="Hydrolase_4"/>
</dbReference>
<keyword evidence="2" id="KW-0031">Aminopeptidase</keyword>